<evidence type="ECO:0000313" key="2">
    <source>
        <dbReference type="Proteomes" id="UP000054454"/>
    </source>
</evidence>
<dbReference type="EMBL" id="LFVZ01000010">
    <property type="protein sequence ID" value="KTW27337.1"/>
    <property type="molecule type" value="Genomic_DNA"/>
</dbReference>
<accession>A0A0W4ZG55</accession>
<dbReference type="Proteomes" id="UP000054454">
    <property type="component" value="Unassembled WGS sequence"/>
</dbReference>
<dbReference type="OrthoDB" id="6222486at2759"/>
<dbReference type="VEuPathDB" id="FungiDB:T552_02320"/>
<dbReference type="PANTHER" id="PTHR47204">
    <property type="entry name" value="OS02G0168900 PROTEIN"/>
    <property type="match status" value="1"/>
</dbReference>
<dbReference type="GO" id="GO:0032299">
    <property type="term" value="C:ribonuclease H2 complex"/>
    <property type="evidence" value="ECO:0007669"/>
    <property type="project" value="InterPro"/>
</dbReference>
<reference evidence="2" key="1">
    <citation type="journal article" date="2016" name="Nat. Commun.">
        <title>Genome analysis of three Pneumocystis species reveals adaptation mechanisms to life exclusively in mammalian hosts.</title>
        <authorList>
            <person name="Ma L."/>
            <person name="Chen Z."/>
            <person name="Huang D.W."/>
            <person name="Kutty G."/>
            <person name="Ishihara M."/>
            <person name="Wang H."/>
            <person name="Abouelleil A."/>
            <person name="Bishop L."/>
            <person name="Davey E."/>
            <person name="Deng R."/>
            <person name="Deng X."/>
            <person name="Fan L."/>
            <person name="Fantoni G."/>
            <person name="Fitzgerald M."/>
            <person name="Gogineni E."/>
            <person name="Goldberg J.M."/>
            <person name="Handley G."/>
            <person name="Hu X."/>
            <person name="Huber C."/>
            <person name="Jiao X."/>
            <person name="Jones K."/>
            <person name="Levin J.Z."/>
            <person name="Liu Y."/>
            <person name="Macdonald P."/>
            <person name="Melnikov A."/>
            <person name="Raley C."/>
            <person name="Sassi M."/>
            <person name="Sherman B.T."/>
            <person name="Song X."/>
            <person name="Sykes S."/>
            <person name="Tran B."/>
            <person name="Walsh L."/>
            <person name="Xia Y."/>
            <person name="Yang J."/>
            <person name="Young S."/>
            <person name="Zeng Q."/>
            <person name="Zheng X."/>
            <person name="Stephens R."/>
            <person name="Nusbaum C."/>
            <person name="Birren B.W."/>
            <person name="Azadi P."/>
            <person name="Lempicki R.A."/>
            <person name="Cuomo C.A."/>
            <person name="Kovacs J.A."/>
        </authorList>
    </citation>
    <scope>NUCLEOTIDE SEQUENCE [LARGE SCALE GENOMIC DNA]</scope>
    <source>
        <strain evidence="2">B80</strain>
    </source>
</reference>
<dbReference type="AlphaFoldDB" id="A0A0W4ZG55"/>
<keyword evidence="2" id="KW-1185">Reference proteome</keyword>
<dbReference type="CDD" id="cd09271">
    <property type="entry name" value="RNase_H2-C"/>
    <property type="match status" value="1"/>
</dbReference>
<comment type="caution">
    <text evidence="1">The sequence shown here is derived from an EMBL/GenBank/DDBJ whole genome shotgun (WGS) entry which is preliminary data.</text>
</comment>
<proteinExistence type="predicted"/>
<name>A0A0W4ZG55_PNEC8</name>
<evidence type="ECO:0000313" key="1">
    <source>
        <dbReference type="EMBL" id="KTW27337.1"/>
    </source>
</evidence>
<dbReference type="Gene3D" id="2.40.128.680">
    <property type="match status" value="1"/>
</dbReference>
<protein>
    <submittedName>
        <fullName evidence="1">Uncharacterized protein</fullName>
    </submittedName>
</protein>
<gene>
    <name evidence="1" type="ORF">T552_02320</name>
</gene>
<dbReference type="GeneID" id="28937070"/>
<dbReference type="RefSeq" id="XP_018225379.1">
    <property type="nucleotide sequence ID" value="XM_018370867.1"/>
</dbReference>
<dbReference type="Pfam" id="PF08615">
    <property type="entry name" value="RNase_H2_suC"/>
    <property type="match status" value="1"/>
</dbReference>
<dbReference type="PANTHER" id="PTHR47204:SF1">
    <property type="entry name" value="RIBONUCLEASE H2 SUBUNIT C"/>
    <property type="match status" value="1"/>
</dbReference>
<dbReference type="InterPro" id="IPR013924">
    <property type="entry name" value="RNase_H2_suC"/>
</dbReference>
<sequence length="180" mass="20885">MNQEIVRIILEKNTSKSSKKHSSSHEISNDSKVHLLPCQIHWDGPADVSKYFNIRSMPDNSTYYATFRGHGLEGNSFILPSTYEGVIYDTDDHVSQDFEQLNDDCCINNTCLNNITVPTKKWHQIGSFSAFNIWKQIPNYDSEFRTCIRTLKEWINLANIVNLQFFSIKPILMPFSRFIQ</sequence>
<organism evidence="1 2">
    <name type="scientific">Pneumocystis carinii (strain B80)</name>
    <name type="common">Rat pneumocystis pneumonia agent</name>
    <name type="synonym">Pneumocystis carinii f. sp. carinii</name>
    <dbReference type="NCBI Taxonomy" id="1408658"/>
    <lineage>
        <taxon>Eukaryota</taxon>
        <taxon>Fungi</taxon>
        <taxon>Dikarya</taxon>
        <taxon>Ascomycota</taxon>
        <taxon>Taphrinomycotina</taxon>
        <taxon>Pneumocystomycetes</taxon>
        <taxon>Pneumocystaceae</taxon>
        <taxon>Pneumocystis</taxon>
    </lineage>
</organism>
<dbReference type="GO" id="GO:0006401">
    <property type="term" value="P:RNA catabolic process"/>
    <property type="evidence" value="ECO:0007669"/>
    <property type="project" value="InterPro"/>
</dbReference>